<comment type="caution">
    <text evidence="1">The sequence shown here is derived from an EMBL/GenBank/DDBJ whole genome shotgun (WGS) entry which is preliminary data.</text>
</comment>
<accession>A0A4Y2ERM8</accession>
<gene>
    <name evidence="1" type="ORF">AVEN_183298_1</name>
</gene>
<sequence>MARTVFEPIELVMEAEEKNAHANLRSTTLCKNCRGQSCINSEAIDIVEEDEEDNYIIRHPGYRVDQRMRTRFPVGVAVSSKHCSLAIFLLIMHTNSAESSILHRESGNAGVLMGQCSTRIHQCLGQIASPDDFWLWVIQDKND</sequence>
<dbReference type="Proteomes" id="UP000499080">
    <property type="component" value="Unassembled WGS sequence"/>
</dbReference>
<organism evidence="1 2">
    <name type="scientific">Araneus ventricosus</name>
    <name type="common">Orbweaver spider</name>
    <name type="synonym">Epeira ventricosa</name>
    <dbReference type="NCBI Taxonomy" id="182803"/>
    <lineage>
        <taxon>Eukaryota</taxon>
        <taxon>Metazoa</taxon>
        <taxon>Ecdysozoa</taxon>
        <taxon>Arthropoda</taxon>
        <taxon>Chelicerata</taxon>
        <taxon>Arachnida</taxon>
        <taxon>Araneae</taxon>
        <taxon>Araneomorphae</taxon>
        <taxon>Entelegynae</taxon>
        <taxon>Araneoidea</taxon>
        <taxon>Araneidae</taxon>
        <taxon>Araneus</taxon>
    </lineage>
</organism>
<dbReference type="EMBL" id="BGPR01000693">
    <property type="protein sequence ID" value="GBM31900.1"/>
    <property type="molecule type" value="Genomic_DNA"/>
</dbReference>
<name>A0A4Y2ERM8_ARAVE</name>
<evidence type="ECO:0000313" key="2">
    <source>
        <dbReference type="Proteomes" id="UP000499080"/>
    </source>
</evidence>
<keyword evidence="2" id="KW-1185">Reference proteome</keyword>
<proteinExistence type="predicted"/>
<reference evidence="1 2" key="1">
    <citation type="journal article" date="2019" name="Sci. Rep.">
        <title>Orb-weaving spider Araneus ventricosus genome elucidates the spidroin gene catalogue.</title>
        <authorList>
            <person name="Kono N."/>
            <person name="Nakamura H."/>
            <person name="Ohtoshi R."/>
            <person name="Moran D.A.P."/>
            <person name="Shinohara A."/>
            <person name="Yoshida Y."/>
            <person name="Fujiwara M."/>
            <person name="Mori M."/>
            <person name="Tomita M."/>
            <person name="Arakawa K."/>
        </authorList>
    </citation>
    <scope>NUCLEOTIDE SEQUENCE [LARGE SCALE GENOMIC DNA]</scope>
</reference>
<dbReference type="AlphaFoldDB" id="A0A4Y2ERM8"/>
<protein>
    <submittedName>
        <fullName evidence="1">Uncharacterized protein</fullName>
    </submittedName>
</protein>
<evidence type="ECO:0000313" key="1">
    <source>
        <dbReference type="EMBL" id="GBM31900.1"/>
    </source>
</evidence>